<gene>
    <name evidence="2" type="ORF">C8Q71DRAFT_721218</name>
</gene>
<dbReference type="GeneID" id="72002159"/>
<name>A0ABQ8KQU7_9APHY</name>
<feature type="region of interest" description="Disordered" evidence="1">
    <location>
        <begin position="384"/>
        <end position="452"/>
    </location>
</feature>
<reference evidence="2 3" key="1">
    <citation type="journal article" date="2021" name="Environ. Microbiol.">
        <title>Gene family expansions and transcriptome signatures uncover fungal adaptations to wood decay.</title>
        <authorList>
            <person name="Hage H."/>
            <person name="Miyauchi S."/>
            <person name="Viragh M."/>
            <person name="Drula E."/>
            <person name="Min B."/>
            <person name="Chaduli D."/>
            <person name="Navarro D."/>
            <person name="Favel A."/>
            <person name="Norest M."/>
            <person name="Lesage-Meessen L."/>
            <person name="Balint B."/>
            <person name="Merenyi Z."/>
            <person name="de Eugenio L."/>
            <person name="Morin E."/>
            <person name="Martinez A.T."/>
            <person name="Baldrian P."/>
            <person name="Stursova M."/>
            <person name="Martinez M.J."/>
            <person name="Novotny C."/>
            <person name="Magnuson J.K."/>
            <person name="Spatafora J.W."/>
            <person name="Maurice S."/>
            <person name="Pangilinan J."/>
            <person name="Andreopoulos W."/>
            <person name="LaButti K."/>
            <person name="Hundley H."/>
            <person name="Na H."/>
            <person name="Kuo A."/>
            <person name="Barry K."/>
            <person name="Lipzen A."/>
            <person name="Henrissat B."/>
            <person name="Riley R."/>
            <person name="Ahrendt S."/>
            <person name="Nagy L.G."/>
            <person name="Grigoriev I.V."/>
            <person name="Martin F."/>
            <person name="Rosso M.N."/>
        </authorList>
    </citation>
    <scope>NUCLEOTIDE SEQUENCE [LARGE SCALE GENOMIC DNA]</scope>
    <source>
        <strain evidence="2 3">CIRM-BRFM 1785</strain>
    </source>
</reference>
<dbReference type="RefSeq" id="XP_047782188.1">
    <property type="nucleotide sequence ID" value="XM_047921427.1"/>
</dbReference>
<proteinExistence type="predicted"/>
<comment type="caution">
    <text evidence="2">The sequence shown here is derived from an EMBL/GenBank/DDBJ whole genome shotgun (WGS) entry which is preliminary data.</text>
</comment>
<dbReference type="Proteomes" id="UP000814176">
    <property type="component" value="Unassembled WGS sequence"/>
</dbReference>
<feature type="compositionally biased region" description="Acidic residues" evidence="1">
    <location>
        <begin position="419"/>
        <end position="446"/>
    </location>
</feature>
<protein>
    <submittedName>
        <fullName evidence="2">Uncharacterized protein</fullName>
    </submittedName>
</protein>
<feature type="compositionally biased region" description="Basic and acidic residues" evidence="1">
    <location>
        <begin position="386"/>
        <end position="396"/>
    </location>
</feature>
<sequence>MWVGVGCRGCRERELPGVLVPDVSGNVWTKCNLVSVHKTFSTRSLDTENVDTLVVNFNTSTYQNLLHPHQVEVVIAEEAFDFPANQDWHHPEQLPWVKLKPQELGTGEHTDVPQTHAAYTLIGWHRIEASKKMLESYVEVMAKTDAELSTTGENNPRWKGLRTKHKKLYACLCRHGCWLCIIYKYGSPGDRKAVEWHAQNKSYPSKGKTPEEQMHQNMRKLYKWRSTGSAKDMLQAHIWHIQLSTIIHNIQPPGSSGSMMQMALMHIYRTPTIWHFLCSLTPILNVSLPLYNNGSDPTKMRGPVALRLFDRSGTEQMIARLSALSLLVSCHHIAGCTPSSSFCCSCALYANLPWYATRGHTKGEGRGGIPRVPTFKLASMIASNHPGHDRYKENEKQAAPGPSRPHCAAAGKTVVKETEMDEESDTGDEESNTGDEESNTGDEESDSQVRPK</sequence>
<organism evidence="2 3">
    <name type="scientific">Rhodofomes roseus</name>
    <dbReference type="NCBI Taxonomy" id="34475"/>
    <lineage>
        <taxon>Eukaryota</taxon>
        <taxon>Fungi</taxon>
        <taxon>Dikarya</taxon>
        <taxon>Basidiomycota</taxon>
        <taxon>Agaricomycotina</taxon>
        <taxon>Agaricomycetes</taxon>
        <taxon>Polyporales</taxon>
        <taxon>Rhodofomes</taxon>
    </lineage>
</organism>
<keyword evidence="3" id="KW-1185">Reference proteome</keyword>
<dbReference type="EMBL" id="JADCUA010000004">
    <property type="protein sequence ID" value="KAH9840722.1"/>
    <property type="molecule type" value="Genomic_DNA"/>
</dbReference>
<evidence type="ECO:0000313" key="2">
    <source>
        <dbReference type="EMBL" id="KAH9840722.1"/>
    </source>
</evidence>
<evidence type="ECO:0000313" key="3">
    <source>
        <dbReference type="Proteomes" id="UP000814176"/>
    </source>
</evidence>
<accession>A0ABQ8KQU7</accession>
<evidence type="ECO:0000256" key="1">
    <source>
        <dbReference type="SAM" id="MobiDB-lite"/>
    </source>
</evidence>